<organism evidence="2">
    <name type="scientific">Pristhesancus plagipennis</name>
    <name type="common">Common assassin bug</name>
    <dbReference type="NCBI Taxonomy" id="1955184"/>
    <lineage>
        <taxon>Eukaryota</taxon>
        <taxon>Metazoa</taxon>
        <taxon>Ecdysozoa</taxon>
        <taxon>Arthropoda</taxon>
        <taxon>Hexapoda</taxon>
        <taxon>Insecta</taxon>
        <taxon>Pterygota</taxon>
        <taxon>Neoptera</taxon>
        <taxon>Paraneoptera</taxon>
        <taxon>Hemiptera</taxon>
        <taxon>Heteroptera</taxon>
        <taxon>Panheteroptera</taxon>
        <taxon>Cimicomorpha</taxon>
        <taxon>Reduviidae</taxon>
        <taxon>Harpactorinae</taxon>
        <taxon>Harpactorini</taxon>
        <taxon>Pristhesancus</taxon>
    </lineage>
</organism>
<accession>A0A2K8JMK4</accession>
<dbReference type="EMBL" id="KY031305">
    <property type="protein sequence ID" value="ATU83056.1"/>
    <property type="molecule type" value="mRNA"/>
</dbReference>
<dbReference type="Pfam" id="PF15868">
    <property type="entry name" value="MBF2"/>
    <property type="match status" value="1"/>
</dbReference>
<evidence type="ECO:0000256" key="1">
    <source>
        <dbReference type="SAM" id="SignalP"/>
    </source>
</evidence>
<proteinExistence type="evidence at transcript level"/>
<name>A0A2K8JMK4_PRIPG</name>
<dbReference type="PANTHER" id="PTHR37685">
    <property type="entry name" value="GEO11136P1-RELATED"/>
    <property type="match status" value="1"/>
</dbReference>
<reference evidence="2" key="1">
    <citation type="submission" date="2016-10" db="EMBL/GenBank/DDBJ databases">
        <title>The assassin bug Pristhesancus plagipennis produces two different types of venom.</title>
        <authorList>
            <person name="Walker A.A."/>
            <person name="Herzig V."/>
            <person name="Jin J."/>
            <person name="Fry B.G."/>
            <person name="King G.F."/>
        </authorList>
    </citation>
    <scope>NUCLEOTIDE SEQUENCE</scope>
    <source>
        <tissue evidence="2">Venom/labial glands</tissue>
    </source>
</reference>
<dbReference type="PANTHER" id="PTHR37685:SF1">
    <property type="entry name" value="GEO11136P1-RELATED"/>
    <property type="match status" value="1"/>
</dbReference>
<evidence type="ECO:0000313" key="2">
    <source>
        <dbReference type="EMBL" id="ATU83056.1"/>
    </source>
</evidence>
<dbReference type="AlphaFoldDB" id="A0A2K8JMK4"/>
<feature type="signal peptide" evidence="1">
    <location>
        <begin position="1"/>
        <end position="30"/>
    </location>
</feature>
<feature type="chain" id="PRO_5014642345" evidence="1">
    <location>
        <begin position="31"/>
        <end position="137"/>
    </location>
</feature>
<sequence>MIRTGLATVFTAIVFSIIFSISWCPQGTLALDCGHNASHNAFFGRKQAYDTLLYMNPLKVEYSWLRIVETDVQYPSPTDIKGLIHYIEVLDQNTDGNGACAYMTGGGIGERNVSFHIKSKRNYGIDFIIRIYGIADN</sequence>
<keyword evidence="1" id="KW-0732">Signal</keyword>
<dbReference type="InterPro" id="IPR031734">
    <property type="entry name" value="MBF2"/>
</dbReference>
<protein>
    <submittedName>
        <fullName evidence="2">Secreted venom family 2 protein</fullName>
    </submittedName>
</protein>